<gene>
    <name evidence="1" type="ORF">AVEN_188372_1</name>
</gene>
<dbReference type="Proteomes" id="UP000499080">
    <property type="component" value="Unassembled WGS sequence"/>
</dbReference>
<name>A0A4Y2RB99_ARAVE</name>
<evidence type="ECO:0000313" key="2">
    <source>
        <dbReference type="Proteomes" id="UP000499080"/>
    </source>
</evidence>
<proteinExistence type="predicted"/>
<comment type="caution">
    <text evidence="1">The sequence shown here is derived from an EMBL/GenBank/DDBJ whole genome shotgun (WGS) entry which is preliminary data.</text>
</comment>
<keyword evidence="2" id="KW-1185">Reference proteome</keyword>
<sequence>MFQIYGCSIKFHFVHRYSEQTGPHYALADIEELLTSCNLSLQKLHLPTVDLPASVLERANFDVVEEQAKANSYTMQLNSEQRNVVEILLSAVYNNAADTPKCYFFRWSCWDRKNFCLFNFASHNTWDFGAWLLDIGEKKSGSTIQLPLQCYPSIQDPIHQLYSDIDFSSVTPQELKDQALLTVNNERSMEINNKVLEFMPGNETVYKAVDMIMSEDPQDQLTFPEEFLNSLTPTGLPPYELKVENR</sequence>
<dbReference type="OrthoDB" id="1728974at2759"/>
<dbReference type="EMBL" id="BGPR01143860">
    <property type="protein sequence ID" value="GBN73064.1"/>
    <property type="molecule type" value="Genomic_DNA"/>
</dbReference>
<accession>A0A4Y2RB99</accession>
<reference evidence="1 2" key="1">
    <citation type="journal article" date="2019" name="Sci. Rep.">
        <title>Orb-weaving spider Araneus ventricosus genome elucidates the spidroin gene catalogue.</title>
        <authorList>
            <person name="Kono N."/>
            <person name="Nakamura H."/>
            <person name="Ohtoshi R."/>
            <person name="Moran D.A.P."/>
            <person name="Shinohara A."/>
            <person name="Yoshida Y."/>
            <person name="Fujiwara M."/>
            <person name="Mori M."/>
            <person name="Tomita M."/>
            <person name="Arakawa K."/>
        </authorList>
    </citation>
    <scope>NUCLEOTIDE SEQUENCE [LARGE SCALE GENOMIC DNA]</scope>
</reference>
<dbReference type="AlphaFoldDB" id="A0A4Y2RB99"/>
<organism evidence="1 2">
    <name type="scientific">Araneus ventricosus</name>
    <name type="common">Orbweaver spider</name>
    <name type="synonym">Epeira ventricosa</name>
    <dbReference type="NCBI Taxonomy" id="182803"/>
    <lineage>
        <taxon>Eukaryota</taxon>
        <taxon>Metazoa</taxon>
        <taxon>Ecdysozoa</taxon>
        <taxon>Arthropoda</taxon>
        <taxon>Chelicerata</taxon>
        <taxon>Arachnida</taxon>
        <taxon>Araneae</taxon>
        <taxon>Araneomorphae</taxon>
        <taxon>Entelegynae</taxon>
        <taxon>Araneoidea</taxon>
        <taxon>Araneidae</taxon>
        <taxon>Araneus</taxon>
    </lineage>
</organism>
<protein>
    <submittedName>
        <fullName evidence="1">Uncharacterized protein</fullName>
    </submittedName>
</protein>
<dbReference type="PANTHER" id="PTHR10492">
    <property type="match status" value="1"/>
</dbReference>
<evidence type="ECO:0000313" key="1">
    <source>
        <dbReference type="EMBL" id="GBN73064.1"/>
    </source>
</evidence>